<organism evidence="1">
    <name type="scientific">freshwater metagenome</name>
    <dbReference type="NCBI Taxonomy" id="449393"/>
    <lineage>
        <taxon>unclassified sequences</taxon>
        <taxon>metagenomes</taxon>
        <taxon>ecological metagenomes</taxon>
    </lineage>
</organism>
<reference evidence="1" key="1">
    <citation type="submission" date="2020-05" db="EMBL/GenBank/DDBJ databases">
        <authorList>
            <person name="Chiriac C."/>
            <person name="Salcher M."/>
            <person name="Ghai R."/>
            <person name="Kavagutti S V."/>
        </authorList>
    </citation>
    <scope>NUCLEOTIDE SEQUENCE</scope>
</reference>
<accession>A0A6J7GZ52</accession>
<sequence length="168" mass="18308">MATRGGSAIKDQDRSLVYSAEDLWSKALDRGGVVNFFGSTFTLPQQKILGDLSAMQRTVDFWLQSKALQSRFPNLGPLVVRGRKGERKAHYEPDGVIAIPLDQPWACKEAVLVHEFAHHCAWSTDAPAHGPAYRHAMVEVANFVFGAEAALLLRAAYDGAGLEVADAT</sequence>
<dbReference type="NCBIfam" id="TIGR04338">
    <property type="entry name" value="HEXXH_Rv0185"/>
    <property type="match status" value="1"/>
</dbReference>
<gene>
    <name evidence="1" type="ORF">UFOPK3576_01190</name>
</gene>
<proteinExistence type="predicted"/>
<evidence type="ECO:0000313" key="1">
    <source>
        <dbReference type="EMBL" id="CAB4912028.1"/>
    </source>
</evidence>
<name>A0A6J7GZ52_9ZZZZ</name>
<protein>
    <submittedName>
        <fullName evidence="1">Unannotated protein</fullName>
    </submittedName>
</protein>
<dbReference type="AlphaFoldDB" id="A0A6J7GZ52"/>
<dbReference type="EMBL" id="CAFBMO010000052">
    <property type="protein sequence ID" value="CAB4912028.1"/>
    <property type="molecule type" value="Genomic_DNA"/>
</dbReference>
<dbReference type="InterPro" id="IPR027595">
    <property type="entry name" value="CHP04338"/>
</dbReference>